<dbReference type="GeneID" id="69057304"/>
<sequence length="91" mass="10524">MDFGEALEALHHGKKVAREGWNGKGQFIFQMLSTQLARTVEDYFEFRDWNLTPYKGLIVSDTFVIVTKKNIQVGWLASQTDMLANDWEIVK</sequence>
<reference evidence="2 3" key="1">
    <citation type="submission" date="2019-12" db="EMBL/GenBank/DDBJ databases">
        <title>Lactobacillus hilgardii FLUB.</title>
        <authorList>
            <person name="Gustaw K."/>
        </authorList>
    </citation>
    <scope>NUCLEOTIDE SEQUENCE [LARGE SCALE GENOMIC DNA]</scope>
    <source>
        <strain evidence="2 3">FLUB</strain>
    </source>
</reference>
<dbReference type="Pfam" id="PF11195">
    <property type="entry name" value="Tad2-like"/>
    <property type="match status" value="1"/>
</dbReference>
<dbReference type="AlphaFoldDB" id="A0A6P1E662"/>
<evidence type="ECO:0000313" key="3">
    <source>
        <dbReference type="Proteomes" id="UP000465035"/>
    </source>
</evidence>
<proteinExistence type="predicted"/>
<dbReference type="RefSeq" id="WP_159298662.1">
    <property type="nucleotide sequence ID" value="NZ_CP047121.1"/>
</dbReference>
<name>A0A6P1E662_LENHI</name>
<feature type="domain" description="Thoeris anti-defense 2-like" evidence="1">
    <location>
        <begin position="1"/>
        <end position="90"/>
    </location>
</feature>
<organism evidence="2 3">
    <name type="scientific">Lentilactobacillus hilgardii</name>
    <name type="common">Lactobacillus hilgardii</name>
    <dbReference type="NCBI Taxonomy" id="1588"/>
    <lineage>
        <taxon>Bacteria</taxon>
        <taxon>Bacillati</taxon>
        <taxon>Bacillota</taxon>
        <taxon>Bacilli</taxon>
        <taxon>Lactobacillales</taxon>
        <taxon>Lactobacillaceae</taxon>
        <taxon>Lentilactobacillus</taxon>
    </lineage>
</organism>
<dbReference type="InterPro" id="IPR021361">
    <property type="entry name" value="Tad2-like_dom"/>
</dbReference>
<dbReference type="Proteomes" id="UP000465035">
    <property type="component" value="Chromosome"/>
</dbReference>
<evidence type="ECO:0000313" key="2">
    <source>
        <dbReference type="EMBL" id="QHB51242.1"/>
    </source>
</evidence>
<protein>
    <submittedName>
        <fullName evidence="2">DUF2829 domain-containing protein</fullName>
    </submittedName>
</protein>
<evidence type="ECO:0000259" key="1">
    <source>
        <dbReference type="Pfam" id="PF11195"/>
    </source>
</evidence>
<dbReference type="EMBL" id="CP047121">
    <property type="protein sequence ID" value="QHB51242.1"/>
    <property type="molecule type" value="Genomic_DNA"/>
</dbReference>
<gene>
    <name evidence="2" type="ORF">GQR93_02885</name>
</gene>
<accession>A0A6P1E662</accession>